<sequence>MQACSSHCVVLEHDDSLNKPSTNQSQNLLQQSHLLSSQNSSLISTPPLPIANMASLNTSTNGPSIKSSYSGVVNSAAPSGAAAASPTYGQWALFSVSAPLVNAFQQDSGGKESVLKVQSTGEGELIDLIEDFSEGRVQFAFVKVKDPNTTLPKYVLIGWCGEGVPERTKGYFTSHLAAVSKILHGYHVQITARSESDLAPESIVQKVADASGAKYSSGSAPPPSSGPPPPAASKPVFTPTRSGGVSGFNPLAGSRSRTNQNDNVDGDGWGADAPQITRTQLEKVQPAYKPTKVNMAELTKQPTASRSNDASGSDRGTASDVVKGGYQPIGKVDIAALRAQAKSSGDDRPTIVKGAYEPVGKVDIAAIRAKAQKPSEDGPREVSPAATGSSAQGNDEPPKSLADRSAAFTQSERLTTLPKPKVANRFGSSANFAGTKAPTPGSFGIQSPAVPAASAPIGAASRTFADEGGKTPAQIWAEKKARERGLSGAGDAPPPSVASPIASQPSGGGQWKSGYTGKSWAPVATNPTGQSATGSIGQQRTGEAEPEQEAPASPAGGINAIRDRFKGGQAPMGAPAIPRSITGDQNQSPPPPPINNSSRPGAVPMPGLPTRPPPVEDEEEQSRPNIPAPPPVPRSPTPEPEEEPERESSPVRIAMPVARGREPELEAPEERYDHPAPEQAIQHVPHEEDLTEEPAGHDPARGAGAAVAAETFGHSAPAVNEPSAASGKRALIQYDYEKAEDNELELIEGEYVTNIEMVDDDWWMGTNSKGESGLFPSNYVELIEDEEPAPAPAPVPTHHSEPEPPARAPAPAAPAAAPTRAAGPTATTQYDYEAAEDNELSFPEGATITDLEFPDDDWWFGHYNGHSGLFPANYLKLVQQDENSGDFVDGRDGMREWMDVFVVTATAAPKKKAIHASVFTFHKIYISNHSNQGSLTHTHTHKRTNADLTSQQPQVEDTKVIK</sequence>
<feature type="compositionally biased region" description="Low complexity" evidence="3">
    <location>
        <begin position="813"/>
        <end position="825"/>
    </location>
</feature>
<feature type="compositionally biased region" description="Basic and acidic residues" evidence="3">
    <location>
        <begin position="684"/>
        <end position="700"/>
    </location>
</feature>
<feature type="compositionally biased region" description="Polar residues" evidence="3">
    <location>
        <begin position="300"/>
        <end position="316"/>
    </location>
</feature>
<comment type="caution">
    <text evidence="6">The sequence shown here is derived from an EMBL/GenBank/DDBJ whole genome shotgun (WGS) entry which is preliminary data.</text>
</comment>
<dbReference type="Proteomes" id="UP000322873">
    <property type="component" value="Unassembled WGS sequence"/>
</dbReference>
<dbReference type="InterPro" id="IPR035718">
    <property type="entry name" value="Abp1_fungi_SH3_C2"/>
</dbReference>
<feature type="domain" description="SH3" evidence="4">
    <location>
        <begin position="821"/>
        <end position="880"/>
    </location>
</feature>
<accession>A0A5M9J6M7</accession>
<feature type="region of interest" description="Disordered" evidence="3">
    <location>
        <begin position="213"/>
        <end position="324"/>
    </location>
</feature>
<gene>
    <name evidence="6" type="ORF">EYC84_011345</name>
</gene>
<feature type="region of interest" description="Disordered" evidence="3">
    <location>
        <begin position="370"/>
        <end position="404"/>
    </location>
</feature>
<feature type="compositionally biased region" description="Pro residues" evidence="3">
    <location>
        <begin position="220"/>
        <end position="232"/>
    </location>
</feature>
<dbReference type="InterPro" id="IPR035719">
    <property type="entry name" value="Abp1_fungi_SH3_C1"/>
</dbReference>
<dbReference type="PROSITE" id="PS51263">
    <property type="entry name" value="ADF_H"/>
    <property type="match status" value="1"/>
</dbReference>
<dbReference type="AlphaFoldDB" id="A0A5M9J6M7"/>
<evidence type="ECO:0008006" key="8">
    <source>
        <dbReference type="Google" id="ProtNLM"/>
    </source>
</evidence>
<dbReference type="PROSITE" id="PS50002">
    <property type="entry name" value="SH3"/>
    <property type="match status" value="2"/>
</dbReference>
<evidence type="ECO:0000259" key="4">
    <source>
        <dbReference type="PROSITE" id="PS50002"/>
    </source>
</evidence>
<dbReference type="GO" id="GO:0005884">
    <property type="term" value="C:actin filament"/>
    <property type="evidence" value="ECO:0007669"/>
    <property type="project" value="TreeGrafter"/>
</dbReference>
<dbReference type="Pfam" id="PF00241">
    <property type="entry name" value="Cofilin_ADF"/>
    <property type="match status" value="1"/>
</dbReference>
<evidence type="ECO:0000259" key="5">
    <source>
        <dbReference type="PROSITE" id="PS51263"/>
    </source>
</evidence>
<proteinExistence type="predicted"/>
<dbReference type="Pfam" id="PF14604">
    <property type="entry name" value="SH3_9"/>
    <property type="match status" value="2"/>
</dbReference>
<dbReference type="InterPro" id="IPR002108">
    <property type="entry name" value="ADF-H"/>
</dbReference>
<feature type="region of interest" description="Disordered" evidence="3">
    <location>
        <begin position="788"/>
        <end position="825"/>
    </location>
</feature>
<evidence type="ECO:0000256" key="1">
    <source>
        <dbReference type="ARBA" id="ARBA00022443"/>
    </source>
</evidence>
<feature type="domain" description="SH3" evidence="4">
    <location>
        <begin position="725"/>
        <end position="785"/>
    </location>
</feature>
<feature type="compositionally biased region" description="Low complexity" evidence="3">
    <location>
        <begin position="447"/>
        <end position="461"/>
    </location>
</feature>
<evidence type="ECO:0000313" key="7">
    <source>
        <dbReference type="Proteomes" id="UP000322873"/>
    </source>
</evidence>
<dbReference type="SUPFAM" id="SSF55753">
    <property type="entry name" value="Actin depolymerizing proteins"/>
    <property type="match status" value="1"/>
</dbReference>
<feature type="compositionally biased region" description="Polar residues" evidence="3">
    <location>
        <begin position="525"/>
        <end position="541"/>
    </location>
</feature>
<feature type="region of interest" description="Disordered" evidence="3">
    <location>
        <begin position="433"/>
        <end position="701"/>
    </location>
</feature>
<dbReference type="Gene3D" id="2.30.30.40">
    <property type="entry name" value="SH3 Domains"/>
    <property type="match status" value="2"/>
</dbReference>
<dbReference type="SMART" id="SM00102">
    <property type="entry name" value="ADF"/>
    <property type="match status" value="1"/>
</dbReference>
<dbReference type="CDD" id="cd11961">
    <property type="entry name" value="SH3_Abp1_fungi_C2"/>
    <property type="match status" value="1"/>
</dbReference>
<dbReference type="CDD" id="cd11281">
    <property type="entry name" value="ADF_drebrin_like"/>
    <property type="match status" value="1"/>
</dbReference>
<dbReference type="Gene3D" id="3.40.20.10">
    <property type="entry name" value="Severin"/>
    <property type="match status" value="1"/>
</dbReference>
<feature type="compositionally biased region" description="Pro residues" evidence="3">
    <location>
        <begin position="626"/>
        <end position="638"/>
    </location>
</feature>
<protein>
    <recommendedName>
        <fullName evidence="8">SH3 domain-containing protein</fullName>
    </recommendedName>
</protein>
<dbReference type="InterPro" id="IPR001452">
    <property type="entry name" value="SH3_domain"/>
</dbReference>
<evidence type="ECO:0000313" key="6">
    <source>
        <dbReference type="EMBL" id="KAA8564407.1"/>
    </source>
</evidence>
<keyword evidence="1 2" id="KW-0728">SH3 domain</keyword>
<evidence type="ECO:0000256" key="3">
    <source>
        <dbReference type="SAM" id="MobiDB-lite"/>
    </source>
</evidence>
<evidence type="ECO:0000256" key="2">
    <source>
        <dbReference type="PROSITE-ProRule" id="PRU00192"/>
    </source>
</evidence>
<dbReference type="FunFam" id="2.30.30.40:FF:000242">
    <property type="entry name" value="Actin binding protein"/>
    <property type="match status" value="1"/>
</dbReference>
<dbReference type="EMBL" id="VICG01000015">
    <property type="protein sequence ID" value="KAA8564407.1"/>
    <property type="molecule type" value="Genomic_DNA"/>
</dbReference>
<dbReference type="GO" id="GO:0051015">
    <property type="term" value="F:actin filament binding"/>
    <property type="evidence" value="ECO:0007669"/>
    <property type="project" value="TreeGrafter"/>
</dbReference>
<reference evidence="6 7" key="1">
    <citation type="submission" date="2019-06" db="EMBL/GenBank/DDBJ databases">
        <title>Genome Sequence of the Brown Rot Fungal Pathogen Monilinia fructicola.</title>
        <authorList>
            <person name="De Miccolis Angelini R.M."/>
            <person name="Landi L."/>
            <person name="Abate D."/>
            <person name="Pollastro S."/>
            <person name="Romanazzi G."/>
            <person name="Faretra F."/>
        </authorList>
    </citation>
    <scope>NUCLEOTIDE SEQUENCE [LARGE SCALE GENOMIC DNA]</scope>
    <source>
        <strain evidence="6 7">Mfrc123</strain>
    </source>
</reference>
<feature type="domain" description="ADF-H" evidence="5">
    <location>
        <begin position="57"/>
        <end position="208"/>
    </location>
</feature>
<dbReference type="GO" id="GO:0030833">
    <property type="term" value="P:regulation of actin filament polymerization"/>
    <property type="evidence" value="ECO:0007669"/>
    <property type="project" value="TreeGrafter"/>
</dbReference>
<feature type="region of interest" description="Disordered" evidence="3">
    <location>
        <begin position="932"/>
        <end position="962"/>
    </location>
</feature>
<dbReference type="FunFam" id="3.40.20.10:FF:000045">
    <property type="entry name" value="Actin binding protein, putative"/>
    <property type="match status" value="1"/>
</dbReference>
<name>A0A5M9J6M7_MONFR</name>
<feature type="compositionally biased region" description="Basic and acidic residues" evidence="3">
    <location>
        <begin position="659"/>
        <end position="676"/>
    </location>
</feature>
<dbReference type="SUPFAM" id="SSF50044">
    <property type="entry name" value="SH3-domain"/>
    <property type="match status" value="2"/>
</dbReference>
<dbReference type="PRINTS" id="PR00499">
    <property type="entry name" value="P67PHOX"/>
</dbReference>
<organism evidence="6 7">
    <name type="scientific">Monilinia fructicola</name>
    <name type="common">Brown rot fungus</name>
    <name type="synonym">Ciboria fructicola</name>
    <dbReference type="NCBI Taxonomy" id="38448"/>
    <lineage>
        <taxon>Eukaryota</taxon>
        <taxon>Fungi</taxon>
        <taxon>Dikarya</taxon>
        <taxon>Ascomycota</taxon>
        <taxon>Pezizomycotina</taxon>
        <taxon>Leotiomycetes</taxon>
        <taxon>Helotiales</taxon>
        <taxon>Sclerotiniaceae</taxon>
        <taxon>Monilinia</taxon>
    </lineage>
</organism>
<dbReference type="SMART" id="SM00326">
    <property type="entry name" value="SH3"/>
    <property type="match status" value="2"/>
</dbReference>
<keyword evidence="7" id="KW-1185">Reference proteome</keyword>
<dbReference type="GO" id="GO:0030864">
    <property type="term" value="C:cortical actin cytoskeleton"/>
    <property type="evidence" value="ECO:0007669"/>
    <property type="project" value="TreeGrafter"/>
</dbReference>
<dbReference type="PANTHER" id="PTHR10829:SF25">
    <property type="entry name" value="DREBRIN-LIKE PROTEIN"/>
    <property type="match status" value="1"/>
</dbReference>
<dbReference type="GO" id="GO:0030427">
    <property type="term" value="C:site of polarized growth"/>
    <property type="evidence" value="ECO:0007669"/>
    <property type="project" value="TreeGrafter"/>
</dbReference>
<feature type="compositionally biased region" description="Polar residues" evidence="3">
    <location>
        <begin position="946"/>
        <end position="955"/>
    </location>
</feature>
<dbReference type="PANTHER" id="PTHR10829">
    <property type="entry name" value="CORTACTIN AND DREBRIN"/>
    <property type="match status" value="1"/>
</dbReference>
<dbReference type="FunFam" id="2.30.30.40:FF:000273">
    <property type="entry name" value="Actin binding protein"/>
    <property type="match status" value="1"/>
</dbReference>
<dbReference type="InterPro" id="IPR029006">
    <property type="entry name" value="ADF-H/Gelsolin-like_dom_sf"/>
</dbReference>
<dbReference type="CDD" id="cd11962">
    <property type="entry name" value="SH3_Abp1_fungi_C1"/>
    <property type="match status" value="1"/>
</dbReference>
<dbReference type="PRINTS" id="PR00452">
    <property type="entry name" value="SH3DOMAIN"/>
</dbReference>
<dbReference type="InterPro" id="IPR036028">
    <property type="entry name" value="SH3-like_dom_sf"/>
</dbReference>
<dbReference type="VEuPathDB" id="FungiDB:MFRU_013g00330"/>